<dbReference type="Pfam" id="PF14521">
    <property type="entry name" value="Aspzincin_M35"/>
    <property type="match status" value="1"/>
</dbReference>
<dbReference type="Proteomes" id="UP000807353">
    <property type="component" value="Unassembled WGS sequence"/>
</dbReference>
<keyword evidence="4" id="KW-1185">Reference proteome</keyword>
<dbReference type="EMBL" id="MU150236">
    <property type="protein sequence ID" value="KAF9467512.1"/>
    <property type="molecule type" value="Genomic_DNA"/>
</dbReference>
<dbReference type="InterPro" id="IPR029463">
    <property type="entry name" value="Lys_MEP"/>
</dbReference>
<organism evidence="3 4">
    <name type="scientific">Collybia nuda</name>
    <dbReference type="NCBI Taxonomy" id="64659"/>
    <lineage>
        <taxon>Eukaryota</taxon>
        <taxon>Fungi</taxon>
        <taxon>Dikarya</taxon>
        <taxon>Basidiomycota</taxon>
        <taxon>Agaricomycotina</taxon>
        <taxon>Agaricomycetes</taxon>
        <taxon>Agaricomycetidae</taxon>
        <taxon>Agaricales</taxon>
        <taxon>Tricholomatineae</taxon>
        <taxon>Clitocybaceae</taxon>
        <taxon>Collybia</taxon>
    </lineage>
</organism>
<dbReference type="InterPro" id="IPR024079">
    <property type="entry name" value="MetalloPept_cat_dom_sf"/>
</dbReference>
<protein>
    <recommendedName>
        <fullName evidence="2">Lysine-specific metallo-endopeptidase domain-containing protein</fullName>
    </recommendedName>
</protein>
<evidence type="ECO:0000313" key="3">
    <source>
        <dbReference type="EMBL" id="KAF9467512.1"/>
    </source>
</evidence>
<feature type="domain" description="Lysine-specific metallo-endopeptidase" evidence="2">
    <location>
        <begin position="145"/>
        <end position="266"/>
    </location>
</feature>
<dbReference type="AlphaFoldDB" id="A0A9P6CIL6"/>
<name>A0A9P6CIL6_9AGAR</name>
<dbReference type="SUPFAM" id="SSF55486">
    <property type="entry name" value="Metalloproteases ('zincins'), catalytic domain"/>
    <property type="match status" value="1"/>
</dbReference>
<comment type="caution">
    <text evidence="3">The sequence shown here is derived from an EMBL/GenBank/DDBJ whole genome shotgun (WGS) entry which is preliminary data.</text>
</comment>
<evidence type="ECO:0000313" key="4">
    <source>
        <dbReference type="Proteomes" id="UP000807353"/>
    </source>
</evidence>
<dbReference type="GO" id="GO:0004222">
    <property type="term" value="F:metalloendopeptidase activity"/>
    <property type="evidence" value="ECO:0007669"/>
    <property type="project" value="InterPro"/>
</dbReference>
<accession>A0A9P6CIL6</accession>
<keyword evidence="1" id="KW-0472">Membrane</keyword>
<keyword evidence="1" id="KW-0812">Transmembrane</keyword>
<reference evidence="3" key="1">
    <citation type="submission" date="2020-11" db="EMBL/GenBank/DDBJ databases">
        <authorList>
            <consortium name="DOE Joint Genome Institute"/>
            <person name="Ahrendt S."/>
            <person name="Riley R."/>
            <person name="Andreopoulos W."/>
            <person name="Labutti K."/>
            <person name="Pangilinan J."/>
            <person name="Ruiz-Duenas F.J."/>
            <person name="Barrasa J.M."/>
            <person name="Sanchez-Garcia M."/>
            <person name="Camarero S."/>
            <person name="Miyauchi S."/>
            <person name="Serrano A."/>
            <person name="Linde D."/>
            <person name="Babiker R."/>
            <person name="Drula E."/>
            <person name="Ayuso-Fernandez I."/>
            <person name="Pacheco R."/>
            <person name="Padilla G."/>
            <person name="Ferreira P."/>
            <person name="Barriuso J."/>
            <person name="Kellner H."/>
            <person name="Castanera R."/>
            <person name="Alfaro M."/>
            <person name="Ramirez L."/>
            <person name="Pisabarro A.G."/>
            <person name="Kuo A."/>
            <person name="Tritt A."/>
            <person name="Lipzen A."/>
            <person name="He G."/>
            <person name="Yan M."/>
            <person name="Ng V."/>
            <person name="Cullen D."/>
            <person name="Martin F."/>
            <person name="Rosso M.-N."/>
            <person name="Henrissat B."/>
            <person name="Hibbett D."/>
            <person name="Martinez A.T."/>
            <person name="Grigoriev I.V."/>
        </authorList>
    </citation>
    <scope>NUCLEOTIDE SEQUENCE</scope>
    <source>
        <strain evidence="3">CBS 247.69</strain>
    </source>
</reference>
<dbReference type="OrthoDB" id="412874at2759"/>
<sequence>MYLRSLDYLASPTAKLVFQLTSDIPKMVFKLSVLVTLSCLTGFALLALPVMGVPSLSSDVADNTLADNVNDVNLGTILADATDESLNLAPKDLLQEAPPINSRAPQATFIGCTIQQQRIITTAVEESRSLIIPAHQFAAVPGNFNSRRFRTWFGAFNITREITVLHNLERMAAANFNTWVHTCGICTSTTQGADFDRTRYGQLSYCPFFWNEGPISRINVLVSRLVQFDSIAGVGNFVTGAQASRDLAISNPNRAIDNAYSYVYFVRNNPPL</sequence>
<feature type="transmembrane region" description="Helical" evidence="1">
    <location>
        <begin position="27"/>
        <end position="48"/>
    </location>
</feature>
<evidence type="ECO:0000259" key="2">
    <source>
        <dbReference type="Pfam" id="PF14521"/>
    </source>
</evidence>
<keyword evidence="1" id="KW-1133">Transmembrane helix</keyword>
<dbReference type="Gene3D" id="3.40.390.10">
    <property type="entry name" value="Collagenase (Catalytic Domain)"/>
    <property type="match status" value="1"/>
</dbReference>
<proteinExistence type="predicted"/>
<gene>
    <name evidence="3" type="ORF">BDZ94DRAFT_1248275</name>
</gene>
<evidence type="ECO:0000256" key="1">
    <source>
        <dbReference type="SAM" id="Phobius"/>
    </source>
</evidence>